<sequence>MNKSLPLFPILVRLHIITPQGLWQWTRSFIKEGITLMAMLRFAAHFYSEKEAITSDKRHFTYSELYSQAQQLAFLLQTEEALQPNMRVALLCRNHALSVLLLPALSRLGVHVKLLNTDMNADKIEEALQRGRTHLLIYDSDLGIEQLLENLPCRSLSSESLYERLSHPTPSLARKLPHILKGPEISVLTGGTSGHYTEAGRRPAITQFLSPFFALLQQIGIHRYKNVLLALPFYHGFGLATFIVSLLMGKQIYLMRRFQADEALRLIRQEAIEVVPIVPAMLYRMWQSPHADDDLRSVRCFICGGDRLDKKWIHTLHERLGKVLYNLYGTSEAGFFLLATPHDLEANEETTIGRPIRGVRCEIRNADTQGIGTLWVRSSWAMNGRKSRWQSTGDLAFRNNEGYYFHRGRADGMVVCGGENVYPSHVEHVLMGHPHVIAARVYPVPHPAFGQVLHAQVELQNGLDDTPEMLKSWLDSRLSRAEMPHHITMQAIELLSTGKPKR</sequence>
<protein>
    <submittedName>
        <fullName evidence="6">AMP-binding enzyme</fullName>
    </submittedName>
</protein>
<feature type="transmembrane region" description="Helical" evidence="3">
    <location>
        <begin position="227"/>
        <end position="248"/>
    </location>
</feature>
<organism evidence="6 7">
    <name type="scientific">Hoylesella marshii DSM 16973 = JCM 13450</name>
    <dbReference type="NCBI Taxonomy" id="862515"/>
    <lineage>
        <taxon>Bacteria</taxon>
        <taxon>Pseudomonadati</taxon>
        <taxon>Bacteroidota</taxon>
        <taxon>Bacteroidia</taxon>
        <taxon>Bacteroidales</taxon>
        <taxon>Prevotellaceae</taxon>
        <taxon>Hoylesella</taxon>
    </lineage>
</organism>
<dbReference type="InterPro" id="IPR045851">
    <property type="entry name" value="AMP-bd_C_sf"/>
</dbReference>
<evidence type="ECO:0000313" key="7">
    <source>
        <dbReference type="Proteomes" id="UP000004394"/>
    </source>
</evidence>
<dbReference type="AlphaFoldDB" id="E0NV35"/>
<dbReference type="RefSeq" id="WP_006950394.1">
    <property type="nucleotide sequence ID" value="NZ_GL397214.1"/>
</dbReference>
<dbReference type="GO" id="GO:0006631">
    <property type="term" value="P:fatty acid metabolic process"/>
    <property type="evidence" value="ECO:0007669"/>
    <property type="project" value="TreeGrafter"/>
</dbReference>
<evidence type="ECO:0000256" key="1">
    <source>
        <dbReference type="ARBA" id="ARBA00006432"/>
    </source>
</evidence>
<dbReference type="Pfam" id="PF00501">
    <property type="entry name" value="AMP-binding"/>
    <property type="match status" value="2"/>
</dbReference>
<dbReference type="InterPro" id="IPR042099">
    <property type="entry name" value="ANL_N_sf"/>
</dbReference>
<keyword evidence="7" id="KW-1185">Reference proteome</keyword>
<dbReference type="InterPro" id="IPR000873">
    <property type="entry name" value="AMP-dep_synth/lig_dom"/>
</dbReference>
<dbReference type="Gene3D" id="3.40.50.12780">
    <property type="entry name" value="N-terminal domain of ligase-like"/>
    <property type="match status" value="1"/>
</dbReference>
<reference evidence="6" key="1">
    <citation type="submission" date="2010-07" db="EMBL/GenBank/DDBJ databases">
        <authorList>
            <person name="Muzny D."/>
            <person name="Qin X."/>
            <person name="Deng J."/>
            <person name="Jiang H."/>
            <person name="Liu Y."/>
            <person name="Qu J."/>
            <person name="Song X.-Z."/>
            <person name="Zhang L."/>
            <person name="Thornton R."/>
            <person name="Coyle M."/>
            <person name="Francisco L."/>
            <person name="Jackson L."/>
            <person name="Javaid M."/>
            <person name="Korchina V."/>
            <person name="Kovar C."/>
            <person name="Mata R."/>
            <person name="Mathew T."/>
            <person name="Ngo R."/>
            <person name="Nguyen L."/>
            <person name="Nguyen N."/>
            <person name="Okwuonu G."/>
            <person name="Ongeri F."/>
            <person name="Pham C."/>
            <person name="Simmons D."/>
            <person name="Wilczek-Boney K."/>
            <person name="Hale W."/>
            <person name="Jakkamsetti A."/>
            <person name="Pham P."/>
            <person name="Ruth R."/>
            <person name="San Lucas F."/>
            <person name="Warren J."/>
            <person name="Zhang J."/>
            <person name="Zhao Z."/>
            <person name="Zhou C."/>
            <person name="Zhu D."/>
            <person name="Lee S."/>
            <person name="Bess C."/>
            <person name="Blankenburg K."/>
            <person name="Forbes L."/>
            <person name="Fu Q."/>
            <person name="Gubbala S."/>
            <person name="Hirani K."/>
            <person name="Jayaseelan J.C."/>
            <person name="Lara F."/>
            <person name="Munidasa M."/>
            <person name="Palculict T."/>
            <person name="Patil S."/>
            <person name="Pu L.-L."/>
            <person name="Saada N."/>
            <person name="Tang L."/>
            <person name="Weissenberger G."/>
            <person name="Zhu Y."/>
            <person name="Hemphill L."/>
            <person name="Shang Y."/>
            <person name="Youmans B."/>
            <person name="Ayvaz T."/>
            <person name="Ross M."/>
            <person name="Santibanez J."/>
            <person name="Aqrawi P."/>
            <person name="Gross S."/>
            <person name="Joshi V."/>
            <person name="Fowler G."/>
            <person name="Nazareth L."/>
            <person name="Reid J."/>
            <person name="Worley K."/>
            <person name="Petrosino J."/>
            <person name="Highlander S."/>
            <person name="Gibbs R."/>
        </authorList>
    </citation>
    <scope>NUCLEOTIDE SEQUENCE [LARGE SCALE GENOMIC DNA]</scope>
    <source>
        <strain evidence="6">DSM 16973</strain>
    </source>
</reference>
<keyword evidence="3" id="KW-0812">Transmembrane</keyword>
<dbReference type="PANTHER" id="PTHR43201:SF5">
    <property type="entry name" value="MEDIUM-CHAIN ACYL-COA LIGASE ACSF2, MITOCHONDRIAL"/>
    <property type="match status" value="1"/>
</dbReference>
<dbReference type="SUPFAM" id="SSF56801">
    <property type="entry name" value="Acetyl-CoA synthetase-like"/>
    <property type="match status" value="1"/>
</dbReference>
<dbReference type="Proteomes" id="UP000004394">
    <property type="component" value="Unassembled WGS sequence"/>
</dbReference>
<dbReference type="eggNOG" id="COG0318">
    <property type="taxonomic scope" value="Bacteria"/>
</dbReference>
<evidence type="ECO:0000259" key="5">
    <source>
        <dbReference type="Pfam" id="PF13193"/>
    </source>
</evidence>
<dbReference type="STRING" id="862515.HMPREF0658_2040"/>
<keyword evidence="3" id="KW-0472">Membrane</keyword>
<evidence type="ECO:0000256" key="3">
    <source>
        <dbReference type="SAM" id="Phobius"/>
    </source>
</evidence>
<feature type="domain" description="AMP-binding enzyme C-terminal" evidence="5">
    <location>
        <begin position="426"/>
        <end position="489"/>
    </location>
</feature>
<evidence type="ECO:0000256" key="2">
    <source>
        <dbReference type="ARBA" id="ARBA00022598"/>
    </source>
</evidence>
<dbReference type="GO" id="GO:0031956">
    <property type="term" value="F:medium-chain fatty acid-CoA ligase activity"/>
    <property type="evidence" value="ECO:0007669"/>
    <property type="project" value="TreeGrafter"/>
</dbReference>
<dbReference type="InterPro" id="IPR025110">
    <property type="entry name" value="AMP-bd_C"/>
</dbReference>
<gene>
    <name evidence="6" type="ORF">HMPREF0658_2040</name>
</gene>
<dbReference type="Pfam" id="PF13193">
    <property type="entry name" value="AMP-binding_C"/>
    <property type="match status" value="1"/>
</dbReference>
<feature type="domain" description="AMP-dependent synthetase/ligase" evidence="4">
    <location>
        <begin position="44"/>
        <end position="168"/>
    </location>
</feature>
<evidence type="ECO:0000259" key="4">
    <source>
        <dbReference type="Pfam" id="PF00501"/>
    </source>
</evidence>
<feature type="domain" description="AMP-dependent synthetase/ligase" evidence="4">
    <location>
        <begin position="222"/>
        <end position="384"/>
    </location>
</feature>
<proteinExistence type="inferred from homology"/>
<dbReference type="Gene3D" id="3.30.300.30">
    <property type="match status" value="1"/>
</dbReference>
<comment type="similarity">
    <text evidence="1">Belongs to the ATP-dependent AMP-binding enzyme family.</text>
</comment>
<comment type="caution">
    <text evidence="6">The sequence shown here is derived from an EMBL/GenBank/DDBJ whole genome shotgun (WGS) entry which is preliminary data.</text>
</comment>
<evidence type="ECO:0000313" key="6">
    <source>
        <dbReference type="EMBL" id="EFM01033.1"/>
    </source>
</evidence>
<dbReference type="EMBL" id="AEEI01000056">
    <property type="protein sequence ID" value="EFM01033.1"/>
    <property type="molecule type" value="Genomic_DNA"/>
</dbReference>
<dbReference type="PANTHER" id="PTHR43201">
    <property type="entry name" value="ACYL-COA SYNTHETASE"/>
    <property type="match status" value="1"/>
</dbReference>
<keyword evidence="2" id="KW-0436">Ligase</keyword>
<name>E0NV35_9BACT</name>
<dbReference type="BioCyc" id="PMAR862515-HMP:GMOO-2068-MONOMER"/>
<dbReference type="CDD" id="cd04433">
    <property type="entry name" value="AFD_class_I"/>
    <property type="match status" value="1"/>
</dbReference>
<dbReference type="HOGENOM" id="CLU_000022_59_0_10"/>
<keyword evidence="3" id="KW-1133">Transmembrane helix</keyword>
<accession>E0NV35</accession>